<organism evidence="4 5">
    <name type="scientific">Thermobaculum terrenum (strain ATCC BAA-798 / CCMEE 7001 / YNP1)</name>
    <dbReference type="NCBI Taxonomy" id="525904"/>
    <lineage>
        <taxon>Bacteria</taxon>
        <taxon>Bacillati</taxon>
        <taxon>Chloroflexota</taxon>
        <taxon>Chloroflexia</taxon>
        <taxon>Candidatus Thermobaculales</taxon>
        <taxon>Candidatus Thermobaculaceae</taxon>
        <taxon>Thermobaculum</taxon>
    </lineage>
</organism>
<dbReference type="EMBL" id="CP001826">
    <property type="protein sequence ID" value="ACZ43092.1"/>
    <property type="molecule type" value="Genomic_DNA"/>
</dbReference>
<dbReference type="InterPro" id="IPR011006">
    <property type="entry name" value="CheY-like_superfamily"/>
</dbReference>
<dbReference type="SMART" id="SM00267">
    <property type="entry name" value="GGDEF"/>
    <property type="match status" value="1"/>
</dbReference>
<dbReference type="PROSITE" id="PS50887">
    <property type="entry name" value="GGDEF"/>
    <property type="match status" value="1"/>
</dbReference>
<reference evidence="5" key="1">
    <citation type="journal article" date="2010" name="Stand. Genomic Sci.">
        <title>Complete genome sequence of 'Thermobaculum terrenum' type strain (YNP1).</title>
        <authorList>
            <person name="Kiss H."/>
            <person name="Cleland D."/>
            <person name="Lapidus A."/>
            <person name="Lucas S."/>
            <person name="Glavina Del Rio T."/>
            <person name="Nolan M."/>
            <person name="Tice H."/>
            <person name="Han C."/>
            <person name="Goodwin L."/>
            <person name="Pitluck S."/>
            <person name="Liolios K."/>
            <person name="Ivanova N."/>
            <person name="Mavromatis K."/>
            <person name="Ovchinnikova G."/>
            <person name="Pati A."/>
            <person name="Chen A."/>
            <person name="Palaniappan K."/>
            <person name="Land M."/>
            <person name="Hauser L."/>
            <person name="Chang Y."/>
            <person name="Jeffries C."/>
            <person name="Lu M."/>
            <person name="Brettin T."/>
            <person name="Detter J."/>
            <person name="Goker M."/>
            <person name="Tindall B."/>
            <person name="Beck B."/>
            <person name="McDermott T."/>
            <person name="Woyke T."/>
            <person name="Bristow J."/>
            <person name="Eisen J."/>
            <person name="Markowitz V."/>
            <person name="Hugenholtz P."/>
            <person name="Kyrpides N."/>
            <person name="Klenk H."/>
            <person name="Cheng J."/>
        </authorList>
    </citation>
    <scope>NUCLEOTIDE SEQUENCE [LARGE SCALE GENOMIC DNA]</scope>
    <source>
        <strain evidence="5">ATCC BAA-798 / YNP1</strain>
    </source>
</reference>
<dbReference type="PROSITE" id="PS50110">
    <property type="entry name" value="RESPONSE_REGULATORY"/>
    <property type="match status" value="1"/>
</dbReference>
<dbReference type="Gene3D" id="3.30.70.270">
    <property type="match status" value="1"/>
</dbReference>
<dbReference type="SUPFAM" id="SSF55073">
    <property type="entry name" value="Nucleotide cyclase"/>
    <property type="match status" value="1"/>
</dbReference>
<protein>
    <submittedName>
        <fullName evidence="4">Response regulator receiver modulated diguanylate cyclase</fullName>
    </submittedName>
</protein>
<keyword evidence="1" id="KW-0597">Phosphoprotein</keyword>
<accession>D1CH71</accession>
<dbReference type="InterPro" id="IPR001789">
    <property type="entry name" value="Sig_transdc_resp-reg_receiver"/>
</dbReference>
<evidence type="ECO:0000313" key="5">
    <source>
        <dbReference type="Proteomes" id="UP000000323"/>
    </source>
</evidence>
<dbReference type="FunFam" id="3.30.70.270:FF:000001">
    <property type="entry name" value="Diguanylate cyclase domain protein"/>
    <property type="match status" value="1"/>
</dbReference>
<dbReference type="SMART" id="SM00448">
    <property type="entry name" value="REC"/>
    <property type="match status" value="1"/>
</dbReference>
<dbReference type="Pfam" id="PF00072">
    <property type="entry name" value="Response_reg"/>
    <property type="match status" value="1"/>
</dbReference>
<dbReference type="InterPro" id="IPR029787">
    <property type="entry name" value="Nucleotide_cyclase"/>
</dbReference>
<dbReference type="RefSeq" id="WP_012876123.1">
    <property type="nucleotide sequence ID" value="NC_013526.1"/>
</dbReference>
<evidence type="ECO:0000259" key="3">
    <source>
        <dbReference type="PROSITE" id="PS50887"/>
    </source>
</evidence>
<dbReference type="Gene3D" id="3.40.50.2300">
    <property type="match status" value="1"/>
</dbReference>
<feature type="domain" description="GGDEF" evidence="3">
    <location>
        <begin position="168"/>
        <end position="303"/>
    </location>
</feature>
<dbReference type="PANTHER" id="PTHR45138">
    <property type="entry name" value="REGULATORY COMPONENTS OF SENSORY TRANSDUCTION SYSTEM"/>
    <property type="match status" value="1"/>
</dbReference>
<evidence type="ECO:0000313" key="4">
    <source>
        <dbReference type="EMBL" id="ACZ43092.1"/>
    </source>
</evidence>
<dbReference type="AlphaFoldDB" id="D1CH71"/>
<name>D1CH71_THET1</name>
<dbReference type="InterPro" id="IPR000160">
    <property type="entry name" value="GGDEF_dom"/>
</dbReference>
<dbReference type="NCBIfam" id="TIGR00254">
    <property type="entry name" value="GGDEF"/>
    <property type="match status" value="1"/>
</dbReference>
<dbReference type="GO" id="GO:0052621">
    <property type="term" value="F:diguanylate cyclase activity"/>
    <property type="evidence" value="ECO:0007669"/>
    <property type="project" value="TreeGrafter"/>
</dbReference>
<dbReference type="InterPro" id="IPR043128">
    <property type="entry name" value="Rev_trsase/Diguanyl_cyclase"/>
</dbReference>
<dbReference type="Pfam" id="PF00990">
    <property type="entry name" value="GGDEF"/>
    <property type="match status" value="1"/>
</dbReference>
<dbReference type="SUPFAM" id="SSF52172">
    <property type="entry name" value="CheY-like"/>
    <property type="match status" value="1"/>
</dbReference>
<feature type="modified residue" description="4-aspartylphosphate" evidence="1">
    <location>
        <position position="51"/>
    </location>
</feature>
<dbReference type="PANTHER" id="PTHR45138:SF9">
    <property type="entry name" value="DIGUANYLATE CYCLASE DGCM-RELATED"/>
    <property type="match status" value="1"/>
</dbReference>
<dbReference type="InterPro" id="IPR050469">
    <property type="entry name" value="Diguanylate_Cyclase"/>
</dbReference>
<dbReference type="STRING" id="525904.Tter_2192"/>
<dbReference type="CDD" id="cd17574">
    <property type="entry name" value="REC_OmpR"/>
    <property type="match status" value="1"/>
</dbReference>
<dbReference type="GO" id="GO:1902201">
    <property type="term" value="P:negative regulation of bacterial-type flagellum-dependent cell motility"/>
    <property type="evidence" value="ECO:0007669"/>
    <property type="project" value="TreeGrafter"/>
</dbReference>
<sequence>MKVLIAEDDNLSRKLIELAVRRAGYEPMIARDGAEALALYLQHRPDVVLSDWLMPGMSGLELCRRIRQEQGDSYTYFMFLTSLSDREHLLHGIEAGADDYLRKPLDEVELRARLIAAHRITSLHQQLKELNDQLFQQARIDSLTGTYNRLRLQEDLASMDNRAARYGHTYALALFDIDHFKRYNDTYGHGAGDRMLCTVARTILSCCRASDSVYRYGGEEFLVLLPEQRCTTAVKVADRVRASVQGLGIPHEGRPDDPKVVTVSAGVADLDSARDRSAQTVLQLADEALYRAKHAGRNTVVGC</sequence>
<dbReference type="GO" id="GO:0043709">
    <property type="term" value="P:cell adhesion involved in single-species biofilm formation"/>
    <property type="evidence" value="ECO:0007669"/>
    <property type="project" value="TreeGrafter"/>
</dbReference>
<proteinExistence type="predicted"/>
<evidence type="ECO:0000259" key="2">
    <source>
        <dbReference type="PROSITE" id="PS50110"/>
    </source>
</evidence>
<dbReference type="KEGG" id="ttr:Tter_2192"/>
<dbReference type="CDD" id="cd01949">
    <property type="entry name" value="GGDEF"/>
    <property type="match status" value="1"/>
</dbReference>
<dbReference type="HOGENOM" id="CLU_000445_11_28_0"/>
<dbReference type="OrthoDB" id="9813903at2"/>
<keyword evidence="5" id="KW-1185">Reference proteome</keyword>
<dbReference type="eggNOG" id="COG3706">
    <property type="taxonomic scope" value="Bacteria"/>
</dbReference>
<dbReference type="GO" id="GO:0000160">
    <property type="term" value="P:phosphorelay signal transduction system"/>
    <property type="evidence" value="ECO:0007669"/>
    <property type="project" value="InterPro"/>
</dbReference>
<evidence type="ECO:0000256" key="1">
    <source>
        <dbReference type="PROSITE-ProRule" id="PRU00169"/>
    </source>
</evidence>
<gene>
    <name evidence="4" type="ordered locus">Tter_2192</name>
</gene>
<feature type="domain" description="Response regulatory" evidence="2">
    <location>
        <begin position="2"/>
        <end position="118"/>
    </location>
</feature>
<dbReference type="GO" id="GO:0005886">
    <property type="term" value="C:plasma membrane"/>
    <property type="evidence" value="ECO:0007669"/>
    <property type="project" value="TreeGrafter"/>
</dbReference>
<dbReference type="Proteomes" id="UP000000323">
    <property type="component" value="Chromosome 2"/>
</dbReference>